<name>A0A8B5YC45_BACLI</name>
<gene>
    <name evidence="1" type="ORF">CHCC16736_0253</name>
</gene>
<comment type="caution">
    <text evidence="1">The sequence shown here is derived from an EMBL/GenBank/DDBJ whole genome shotgun (WGS) entry which is preliminary data.</text>
</comment>
<accession>A0A8B5YC45</accession>
<dbReference type="AlphaFoldDB" id="A0A8B5YC45"/>
<proteinExistence type="predicted"/>
<protein>
    <submittedName>
        <fullName evidence="1">Uncharacterized protein</fullName>
    </submittedName>
</protein>
<dbReference type="Proteomes" id="UP000435910">
    <property type="component" value="Unassembled WGS sequence"/>
</dbReference>
<reference evidence="1 2" key="1">
    <citation type="submission" date="2019-06" db="EMBL/GenBank/DDBJ databases">
        <title>Genome sequence analysis of &gt;100 Bacillus licheniformis strains suggests intrinsic resistance to this species.</title>
        <authorList>
            <person name="Wels M."/>
            <person name="Siezen R.J."/>
            <person name="Johansen E."/>
            <person name="Stuer-Lauridsen B."/>
            <person name="Bjerre K."/>
            <person name="Nielsen B.K.K."/>
        </authorList>
    </citation>
    <scope>NUCLEOTIDE SEQUENCE [LARGE SCALE GENOMIC DNA]</scope>
    <source>
        <strain evidence="1 2">BAC-16736</strain>
    </source>
</reference>
<evidence type="ECO:0000313" key="2">
    <source>
        <dbReference type="Proteomes" id="UP000435910"/>
    </source>
</evidence>
<organism evidence="1 2">
    <name type="scientific">Bacillus licheniformis</name>
    <dbReference type="NCBI Taxonomy" id="1402"/>
    <lineage>
        <taxon>Bacteria</taxon>
        <taxon>Bacillati</taxon>
        <taxon>Bacillota</taxon>
        <taxon>Bacilli</taxon>
        <taxon>Bacillales</taxon>
        <taxon>Bacillaceae</taxon>
        <taxon>Bacillus</taxon>
    </lineage>
</organism>
<evidence type="ECO:0000313" key="1">
    <source>
        <dbReference type="EMBL" id="TWL28158.1"/>
    </source>
</evidence>
<sequence length="43" mass="5228">MNYYPKEYIKKEADKGFTTRKNNCKIGTKNILPEYKKRIKNFL</sequence>
<dbReference type="EMBL" id="NILC01000022">
    <property type="protein sequence ID" value="TWL28158.1"/>
    <property type="molecule type" value="Genomic_DNA"/>
</dbReference>